<keyword evidence="6" id="KW-1185">Reference proteome</keyword>
<dbReference type="InterPro" id="IPR006674">
    <property type="entry name" value="HD_domain"/>
</dbReference>
<dbReference type="PATRIC" id="fig|880074.11.peg.1228"/>
<dbReference type="InterPro" id="IPR012676">
    <property type="entry name" value="TGS-like"/>
</dbReference>
<dbReference type="Pfam" id="PF13291">
    <property type="entry name" value="ACT_4"/>
    <property type="match status" value="1"/>
</dbReference>
<dbReference type="NCBIfam" id="TIGR00691">
    <property type="entry name" value="spoT_relA"/>
    <property type="match status" value="1"/>
</dbReference>
<protein>
    <submittedName>
        <fullName evidence="5">GTP pyrophosphokinase</fullName>
    </submittedName>
</protein>
<accession>W0ENH1</accession>
<dbReference type="AlphaFoldDB" id="W0ENH1"/>
<dbReference type="InterPro" id="IPR004811">
    <property type="entry name" value="RelA/Spo_fam"/>
</dbReference>
<dbReference type="KEGG" id="bvs:BARVI_05845"/>
<dbReference type="OrthoDB" id="9805041at2"/>
<dbReference type="STRING" id="880074.BARVI_05845"/>
<dbReference type="FunFam" id="3.10.20.30:FF:000002">
    <property type="entry name" value="GTP pyrophosphokinase (RelA/SpoT)"/>
    <property type="match status" value="1"/>
</dbReference>
<dbReference type="InterPro" id="IPR012675">
    <property type="entry name" value="Beta-grasp_dom_sf"/>
</dbReference>
<comment type="function">
    <text evidence="2">In eubacteria ppGpp (guanosine 3'-diphosphate 5'-diphosphate) is a mediator of the stringent response that coordinates a variety of cellular activities in response to changes in nutritional abundance.</text>
</comment>
<comment type="similarity">
    <text evidence="2">Belongs to the relA/spoT family.</text>
</comment>
<dbReference type="Gene3D" id="3.10.20.30">
    <property type="match status" value="1"/>
</dbReference>
<dbReference type="SUPFAM" id="SSF81301">
    <property type="entry name" value="Nucleotidyltransferase"/>
    <property type="match status" value="1"/>
</dbReference>
<dbReference type="SMART" id="SM00471">
    <property type="entry name" value="HDc"/>
    <property type="match status" value="1"/>
</dbReference>
<dbReference type="GO" id="GO:0015969">
    <property type="term" value="P:guanosine tetraphosphate metabolic process"/>
    <property type="evidence" value="ECO:0007669"/>
    <property type="project" value="InterPro"/>
</dbReference>
<dbReference type="CDD" id="cd01668">
    <property type="entry name" value="TGS_RSH"/>
    <property type="match status" value="1"/>
</dbReference>
<dbReference type="InterPro" id="IPR004095">
    <property type="entry name" value="TGS"/>
</dbReference>
<evidence type="ECO:0000313" key="5">
    <source>
        <dbReference type="EMBL" id="AHF12375.1"/>
    </source>
</evidence>
<dbReference type="Gene3D" id="1.10.3210.10">
    <property type="entry name" value="Hypothetical protein af1432"/>
    <property type="match status" value="1"/>
</dbReference>
<dbReference type="InterPro" id="IPR045600">
    <property type="entry name" value="RelA/SpoT_AH_RIS"/>
</dbReference>
<dbReference type="Pfam" id="PF13328">
    <property type="entry name" value="HD_4"/>
    <property type="match status" value="1"/>
</dbReference>
<dbReference type="Pfam" id="PF19296">
    <property type="entry name" value="RelA_AH_RIS"/>
    <property type="match status" value="1"/>
</dbReference>
<proteinExistence type="inferred from homology"/>
<evidence type="ECO:0000256" key="2">
    <source>
        <dbReference type="RuleBase" id="RU003847"/>
    </source>
</evidence>
<dbReference type="Proteomes" id="UP000018901">
    <property type="component" value="Chromosome"/>
</dbReference>
<dbReference type="SUPFAM" id="SSF81271">
    <property type="entry name" value="TGS-like"/>
    <property type="match status" value="1"/>
</dbReference>
<keyword evidence="5" id="KW-0418">Kinase</keyword>
<dbReference type="HOGENOM" id="CLU_012300_3_0_10"/>
<dbReference type="PANTHER" id="PTHR21262:SF31">
    <property type="entry name" value="GTP PYROPHOSPHOKINASE"/>
    <property type="match status" value="1"/>
</dbReference>
<comment type="pathway">
    <text evidence="1">Purine metabolism.</text>
</comment>
<dbReference type="SMART" id="SM00954">
    <property type="entry name" value="RelA_SpoT"/>
    <property type="match status" value="1"/>
</dbReference>
<dbReference type="InterPro" id="IPR043519">
    <property type="entry name" value="NT_sf"/>
</dbReference>
<dbReference type="GeneID" id="90528944"/>
<name>W0ENH1_9BACT</name>
<evidence type="ECO:0000313" key="6">
    <source>
        <dbReference type="Proteomes" id="UP000018901"/>
    </source>
</evidence>
<dbReference type="GO" id="GO:0016301">
    <property type="term" value="F:kinase activity"/>
    <property type="evidence" value="ECO:0007669"/>
    <property type="project" value="UniProtKB-KW"/>
</dbReference>
<dbReference type="FunFam" id="1.10.3210.10:FF:000001">
    <property type="entry name" value="GTP pyrophosphokinase RelA"/>
    <property type="match status" value="1"/>
</dbReference>
<dbReference type="EMBL" id="CP007034">
    <property type="protein sequence ID" value="AHF12375.1"/>
    <property type="molecule type" value="Genomic_DNA"/>
</dbReference>
<sequence length="746" mass="85209">MEPSDQAYTNEEQLIEDKFQELLNGYLNSNHRKKVEIIERAFKFAKEAHKGIRRRSGEPYILHPIAVARIVSQEIGLGSTSICAALLHDVVEDTEYTVEDIENHFGKKIASIVDGLTKISGGIFGDQASAQAENFRRLLLTMSEDIRVILIKMADRLHNMRTLGSMLPSKQYKIAGETLYIYAPLAHRLGLFAIKTELEDLAFKYEHPDAYNQIKQKIAETEESRQQIYNNFAKPIVAKLKELGFDFEMKARVKSIYSIWNKMEAKHIPFEEVYDLYAVRIIFKCPNEADEKKECWTIYSVITDIYKLHPERTRDWVSRPKANGYKALHLTVMGPDGNWIEVQIRSEKMDEIAERGFAAHWKYKVGNSDEESELDIWLKTIKDILEHPEPNAIDFLDTIKLNLFSTEIFVFTPKGELITLPKDATALDLAFTLHSDLGFHCIAAKVNHRLVPLSQKLQSGDQVEILTSKSQTPKEEWLNLVTTAKARSRLMTALRKDRRKIIAKGETQFKEYLANNHLDYSNELVTKIVSALGLQNREDLFFKIGNEEITPNENIKKIIKGKSVNPFMRYLKLSFGNNSKNEPAKTQQPQHPTIDRKQTYILRDVNGVKNYKVADCCCPIPGDDVLGYVEDDETVVVHKRECPVAMRLKSSFGPRLVSTQWEASKSLSFPAKIEIQGIDRMGILNEITRVISNELMLDMRGLTIQANEGVFDGTVNIMVHDTQVVESLCNKLRKIKGVQKAARCKE</sequence>
<dbReference type="SUPFAM" id="SSF55021">
    <property type="entry name" value="ACT-like"/>
    <property type="match status" value="1"/>
</dbReference>
<reference evidence="5 6" key="1">
    <citation type="submission" date="2013-12" db="EMBL/GenBank/DDBJ databases">
        <authorList>
            <consortium name="DOE Joint Genome Institute"/>
            <person name="Eisen J."/>
            <person name="Huntemann M."/>
            <person name="Han J."/>
            <person name="Chen A."/>
            <person name="Kyrpides N."/>
            <person name="Mavromatis K."/>
            <person name="Markowitz V."/>
            <person name="Palaniappan K."/>
            <person name="Ivanova N."/>
            <person name="Schaumberg A."/>
            <person name="Pati A."/>
            <person name="Liolios K."/>
            <person name="Nordberg H.P."/>
            <person name="Cantor M.N."/>
            <person name="Hua S.X."/>
            <person name="Woyke T."/>
        </authorList>
    </citation>
    <scope>NUCLEOTIDE SEQUENCE [LARGE SCALE GENOMIC DNA]</scope>
    <source>
        <strain evidence="6">DSM 18177</strain>
    </source>
</reference>
<dbReference type="Gene3D" id="3.30.460.10">
    <property type="entry name" value="Beta Polymerase, domain 2"/>
    <property type="match status" value="1"/>
</dbReference>
<dbReference type="GO" id="GO:0005886">
    <property type="term" value="C:plasma membrane"/>
    <property type="evidence" value="ECO:0007669"/>
    <property type="project" value="TreeGrafter"/>
</dbReference>
<dbReference type="InterPro" id="IPR002912">
    <property type="entry name" value="ACT_dom"/>
</dbReference>
<feature type="domain" description="TGS" evidence="4">
    <location>
        <begin position="406"/>
        <end position="467"/>
    </location>
</feature>
<organism evidence="5 6">
    <name type="scientific">Barnesiella viscericola DSM 18177</name>
    <dbReference type="NCBI Taxonomy" id="880074"/>
    <lineage>
        <taxon>Bacteria</taxon>
        <taxon>Pseudomonadati</taxon>
        <taxon>Bacteroidota</taxon>
        <taxon>Bacteroidia</taxon>
        <taxon>Bacteroidales</taxon>
        <taxon>Barnesiellaceae</taxon>
        <taxon>Barnesiella</taxon>
    </lineage>
</organism>
<dbReference type="Pfam" id="PF04607">
    <property type="entry name" value="RelA_SpoT"/>
    <property type="match status" value="1"/>
</dbReference>
<dbReference type="PANTHER" id="PTHR21262">
    <property type="entry name" value="GUANOSINE-3',5'-BIS DIPHOSPHATE 3'-PYROPHOSPHOHYDROLASE"/>
    <property type="match status" value="1"/>
</dbReference>
<dbReference type="CDD" id="cd05399">
    <property type="entry name" value="NT_Rel-Spo_like"/>
    <property type="match status" value="1"/>
</dbReference>
<dbReference type="InterPro" id="IPR045865">
    <property type="entry name" value="ACT-like_dom_sf"/>
</dbReference>
<dbReference type="Pfam" id="PF02824">
    <property type="entry name" value="TGS"/>
    <property type="match status" value="1"/>
</dbReference>
<dbReference type="PROSITE" id="PS51880">
    <property type="entry name" value="TGS"/>
    <property type="match status" value="1"/>
</dbReference>
<dbReference type="SUPFAM" id="SSF109604">
    <property type="entry name" value="HD-domain/PDEase-like"/>
    <property type="match status" value="1"/>
</dbReference>
<dbReference type="RefSeq" id="WP_025278308.1">
    <property type="nucleotide sequence ID" value="NZ_CP007034.1"/>
</dbReference>
<dbReference type="InterPro" id="IPR033655">
    <property type="entry name" value="TGS_RelA/SpoT"/>
</dbReference>
<dbReference type="eggNOG" id="COG0317">
    <property type="taxonomic scope" value="Bacteria"/>
</dbReference>
<evidence type="ECO:0000259" key="3">
    <source>
        <dbReference type="PROSITE" id="PS51831"/>
    </source>
</evidence>
<evidence type="ECO:0000259" key="4">
    <source>
        <dbReference type="PROSITE" id="PS51880"/>
    </source>
</evidence>
<dbReference type="InterPro" id="IPR007685">
    <property type="entry name" value="RelA_SpoT"/>
</dbReference>
<dbReference type="CDD" id="cd04876">
    <property type="entry name" value="ACT_RelA-SpoT"/>
    <property type="match status" value="1"/>
</dbReference>
<dbReference type="Gene3D" id="3.30.70.260">
    <property type="match status" value="1"/>
</dbReference>
<keyword evidence="5" id="KW-0808">Transferase</keyword>
<feature type="domain" description="HD" evidence="3">
    <location>
        <begin position="60"/>
        <end position="160"/>
    </location>
</feature>
<dbReference type="PROSITE" id="PS51831">
    <property type="entry name" value="HD"/>
    <property type="match status" value="1"/>
</dbReference>
<evidence type="ECO:0000256" key="1">
    <source>
        <dbReference type="ARBA" id="ARBA00025704"/>
    </source>
</evidence>
<gene>
    <name evidence="5" type="ORF">BARVI_05845</name>
</gene>
<dbReference type="CDD" id="cd00077">
    <property type="entry name" value="HDc"/>
    <property type="match status" value="1"/>
</dbReference>
<dbReference type="InterPro" id="IPR003607">
    <property type="entry name" value="HD/PDEase_dom"/>
</dbReference>